<name>A0AAP9KRH4_9GAMM</name>
<sequence length="336" mass="37190">MKVLIICRDNIGDTLLTTPLLSALAQSGQHQVDVLTNNYAAPVLKNNPDIRQLLYYTKLHHRDEGQGRLNCLFQRLMLMINLKKQKYDAVVLAKSRWDQHGLKWVKIIRPGRVIALGEESHPLITDLLPPASQSQQHISEILFSLGRPFNLSATAPGKLTLLPDAESANNLRNSYAIDPSLPVYALQISARKPSQQWEAARFAELADKIATRHRCQIMLLWSPGSRDNPRHPGDDDKAREIMALCTHLPVKAVATTTLPQLIAAMSLSRGLVSSDGGAMHIGAALGLPVVALFGDSDPACWHPWQVKHKVLQPASRHVSSLSTDEVYDAFLQTIIQ</sequence>
<reference evidence="3" key="3">
    <citation type="submission" date="2023-07" db="EMBL/GenBank/DDBJ databases">
        <title>The extreme plant-growth-promoting properties of Pantoea phytobeneficialis PF55 revealed by functional and genomic analysis.</title>
        <authorList>
            <person name="Nascimento F.X."/>
            <person name="Marcio R.J."/>
        </authorList>
    </citation>
    <scope>NUCLEOTIDE SEQUENCE</scope>
    <source>
        <strain evidence="3">PF55</strain>
    </source>
</reference>
<dbReference type="Proteomes" id="UP001171299">
    <property type="component" value="Unassembled WGS sequence"/>
</dbReference>
<geneLocation type="plasmid" evidence="4">
    <name>pMSR2A</name>
</geneLocation>
<dbReference type="PANTHER" id="PTHR30160">
    <property type="entry name" value="TETRAACYLDISACCHARIDE 4'-KINASE-RELATED"/>
    <property type="match status" value="1"/>
</dbReference>
<proteinExistence type="predicted"/>
<dbReference type="GO" id="GO:0009244">
    <property type="term" value="P:lipopolysaccharide core region biosynthetic process"/>
    <property type="evidence" value="ECO:0007669"/>
    <property type="project" value="TreeGrafter"/>
</dbReference>
<dbReference type="InterPro" id="IPR051199">
    <property type="entry name" value="LPS_LOS_Heptosyltrfase"/>
</dbReference>
<keyword evidence="6" id="KW-1185">Reference proteome</keyword>
<dbReference type="RefSeq" id="WP_208725607.1">
    <property type="nucleotide sequence ID" value="NZ_CP024637.1"/>
</dbReference>
<dbReference type="PANTHER" id="PTHR30160:SF1">
    <property type="entry name" value="LIPOPOLYSACCHARIDE 1,2-N-ACETYLGLUCOSAMINETRANSFERASE-RELATED"/>
    <property type="match status" value="1"/>
</dbReference>
<dbReference type="KEGG" id="ppho:CTZ24_21870"/>
<reference evidence="4" key="2">
    <citation type="journal article" date="2020" name="Environ. Microbiol.">
        <title>The extreme plant-growth-promoting properties of Pantoea phytobeneficialis MSR2 revealed by functional and genomic analysis.</title>
        <authorList>
            <person name="Nascimento F.X."/>
            <person name="Hernandez A.G."/>
            <person name="Glick B.R."/>
            <person name="Rossi M.J."/>
        </authorList>
    </citation>
    <scope>NUCLEOTIDE SEQUENCE</scope>
    <source>
        <strain evidence="4">MSR2</strain>
    </source>
</reference>
<dbReference type="Proteomes" id="UP000424872">
    <property type="component" value="Plasmid pMSR2A"/>
</dbReference>
<gene>
    <name evidence="4" type="ORF">CTZ24_21870</name>
    <name evidence="3" type="ORF">Q3404_11115</name>
</gene>
<dbReference type="Gene3D" id="3.40.50.2000">
    <property type="entry name" value="Glycogen Phosphorylase B"/>
    <property type="match status" value="2"/>
</dbReference>
<dbReference type="InterPro" id="IPR002201">
    <property type="entry name" value="Glyco_trans_9"/>
</dbReference>
<keyword evidence="4" id="KW-0614">Plasmid</keyword>
<evidence type="ECO:0000313" key="3">
    <source>
        <dbReference type="EMBL" id="MDO6407127.1"/>
    </source>
</evidence>
<evidence type="ECO:0000313" key="5">
    <source>
        <dbReference type="Proteomes" id="UP000424872"/>
    </source>
</evidence>
<dbReference type="EMBL" id="CP024637">
    <property type="protein sequence ID" value="QGR09101.1"/>
    <property type="molecule type" value="Genomic_DNA"/>
</dbReference>
<geneLocation type="plasmid" evidence="5">
    <name>pmsr2a</name>
</geneLocation>
<dbReference type="CDD" id="cd03789">
    <property type="entry name" value="GT9_LPS_heptosyltransferase"/>
    <property type="match status" value="1"/>
</dbReference>
<dbReference type="EMBL" id="JAUOOM010000009">
    <property type="protein sequence ID" value="MDO6407127.1"/>
    <property type="molecule type" value="Genomic_DNA"/>
</dbReference>
<evidence type="ECO:0000256" key="1">
    <source>
        <dbReference type="ARBA" id="ARBA00022676"/>
    </source>
</evidence>
<dbReference type="GO" id="GO:0008713">
    <property type="term" value="F:ADP-heptose-lipopolysaccharide heptosyltransferase activity"/>
    <property type="evidence" value="ECO:0007669"/>
    <property type="project" value="TreeGrafter"/>
</dbReference>
<protein>
    <submittedName>
        <fullName evidence="4">Glycosyl transferase family 9</fullName>
    </submittedName>
    <submittedName>
        <fullName evidence="3">Glycosyltransferase family 9 protein</fullName>
        <ecNumber evidence="3">2.4.-.-</ecNumber>
    </submittedName>
</protein>
<keyword evidence="2 4" id="KW-0808">Transferase</keyword>
<organism evidence="4 5">
    <name type="scientific">Pantoea phytobeneficialis</name>
    <dbReference type="NCBI Taxonomy" id="2052056"/>
    <lineage>
        <taxon>Bacteria</taxon>
        <taxon>Pseudomonadati</taxon>
        <taxon>Pseudomonadota</taxon>
        <taxon>Gammaproteobacteria</taxon>
        <taxon>Enterobacterales</taxon>
        <taxon>Erwiniaceae</taxon>
        <taxon>Pantoea</taxon>
    </lineage>
</organism>
<dbReference type="Pfam" id="PF01075">
    <property type="entry name" value="Glyco_transf_9"/>
    <property type="match status" value="1"/>
</dbReference>
<dbReference type="SUPFAM" id="SSF53756">
    <property type="entry name" value="UDP-Glycosyltransferase/glycogen phosphorylase"/>
    <property type="match status" value="1"/>
</dbReference>
<dbReference type="GO" id="GO:0005829">
    <property type="term" value="C:cytosol"/>
    <property type="evidence" value="ECO:0007669"/>
    <property type="project" value="TreeGrafter"/>
</dbReference>
<accession>A0AAP9KRH4</accession>
<evidence type="ECO:0000313" key="4">
    <source>
        <dbReference type="EMBL" id="QGR09101.1"/>
    </source>
</evidence>
<evidence type="ECO:0000313" key="6">
    <source>
        <dbReference type="Proteomes" id="UP001171299"/>
    </source>
</evidence>
<reference evidence="5" key="1">
    <citation type="submission" date="2017-11" db="EMBL/GenBank/DDBJ databases">
        <title>Genome sequence of Pantoea sp. MSR2.</title>
        <authorList>
            <person name="Nascimento F.X."/>
        </authorList>
    </citation>
    <scope>NUCLEOTIDE SEQUENCE [LARGE SCALE GENOMIC DNA]</scope>
    <source>
        <strain evidence="5">MSR2</strain>
        <plasmid evidence="5">pmsr2a</plasmid>
    </source>
</reference>
<dbReference type="EC" id="2.4.-.-" evidence="3"/>
<keyword evidence="1 3" id="KW-0328">Glycosyltransferase</keyword>
<dbReference type="AlphaFoldDB" id="A0AAP9KRH4"/>
<evidence type="ECO:0000256" key="2">
    <source>
        <dbReference type="ARBA" id="ARBA00022679"/>
    </source>
</evidence>